<dbReference type="SUPFAM" id="SSF56176">
    <property type="entry name" value="FAD-binding/transporter-associated domain-like"/>
    <property type="match status" value="1"/>
</dbReference>
<evidence type="ECO:0000256" key="6">
    <source>
        <dbReference type="SAM" id="SignalP"/>
    </source>
</evidence>
<dbReference type="AlphaFoldDB" id="A0A9P6EHX4"/>
<dbReference type="GO" id="GO:0071949">
    <property type="term" value="F:FAD binding"/>
    <property type="evidence" value="ECO:0007669"/>
    <property type="project" value="InterPro"/>
</dbReference>
<evidence type="ECO:0000313" key="9">
    <source>
        <dbReference type="Proteomes" id="UP000807306"/>
    </source>
</evidence>
<comment type="caution">
    <text evidence="8">The sequence shown here is derived from an EMBL/GenBank/DDBJ whole genome shotgun (WGS) entry which is preliminary data.</text>
</comment>
<dbReference type="InterPro" id="IPR050416">
    <property type="entry name" value="FAD-linked_Oxidoreductase"/>
</dbReference>
<keyword evidence="4" id="KW-0274">FAD</keyword>
<dbReference type="InterPro" id="IPR006094">
    <property type="entry name" value="Oxid_FAD_bind_N"/>
</dbReference>
<dbReference type="Gene3D" id="3.30.465.10">
    <property type="match status" value="1"/>
</dbReference>
<evidence type="ECO:0000259" key="7">
    <source>
        <dbReference type="PROSITE" id="PS51387"/>
    </source>
</evidence>
<reference evidence="8" key="1">
    <citation type="submission" date="2020-11" db="EMBL/GenBank/DDBJ databases">
        <authorList>
            <consortium name="DOE Joint Genome Institute"/>
            <person name="Ahrendt S."/>
            <person name="Riley R."/>
            <person name="Andreopoulos W."/>
            <person name="Labutti K."/>
            <person name="Pangilinan J."/>
            <person name="Ruiz-Duenas F.J."/>
            <person name="Barrasa J.M."/>
            <person name="Sanchez-Garcia M."/>
            <person name="Camarero S."/>
            <person name="Miyauchi S."/>
            <person name="Serrano A."/>
            <person name="Linde D."/>
            <person name="Babiker R."/>
            <person name="Drula E."/>
            <person name="Ayuso-Fernandez I."/>
            <person name="Pacheco R."/>
            <person name="Padilla G."/>
            <person name="Ferreira P."/>
            <person name="Barriuso J."/>
            <person name="Kellner H."/>
            <person name="Castanera R."/>
            <person name="Alfaro M."/>
            <person name="Ramirez L."/>
            <person name="Pisabarro A.G."/>
            <person name="Kuo A."/>
            <person name="Tritt A."/>
            <person name="Lipzen A."/>
            <person name="He G."/>
            <person name="Yan M."/>
            <person name="Ng V."/>
            <person name="Cullen D."/>
            <person name="Martin F."/>
            <person name="Rosso M.-N."/>
            <person name="Henrissat B."/>
            <person name="Hibbett D."/>
            <person name="Martinez A.T."/>
            <person name="Grigoriev I.V."/>
        </authorList>
    </citation>
    <scope>NUCLEOTIDE SEQUENCE</scope>
    <source>
        <strain evidence="8">CBS 506.95</strain>
    </source>
</reference>
<dbReference type="PANTHER" id="PTHR42973:SF39">
    <property type="entry name" value="FAD-BINDING PCMH-TYPE DOMAIN-CONTAINING PROTEIN"/>
    <property type="match status" value="1"/>
</dbReference>
<evidence type="ECO:0000256" key="1">
    <source>
        <dbReference type="ARBA" id="ARBA00001974"/>
    </source>
</evidence>
<dbReference type="OrthoDB" id="407275at2759"/>
<feature type="domain" description="FAD-binding PCMH-type" evidence="7">
    <location>
        <begin position="52"/>
        <end position="225"/>
    </location>
</feature>
<dbReference type="PROSITE" id="PS51387">
    <property type="entry name" value="FAD_PCMH"/>
    <property type="match status" value="1"/>
</dbReference>
<dbReference type="GO" id="GO:0016491">
    <property type="term" value="F:oxidoreductase activity"/>
    <property type="evidence" value="ECO:0007669"/>
    <property type="project" value="UniProtKB-KW"/>
</dbReference>
<sequence length="493" mass="52200">MGFFKQSILALLTIAVIVGADIISDLQGHGFEVAVPGSDRYNSASSAYNLRLDSVDPTAITFPQSPDDVSEILKVCTQNGIAAVARSGGHSYVANGLGGQSGAVVVDLGNFKVISVDDNSKVATIGTGNRLGAVASGLNDKGRALPHGTCKMVGIGGHSAFGGYGFTSRKWGLTLDTIQGLDVVLSNGTIASVDANNYPDLFWAFRGAGASFGVVTQIHAATQDVPPSATVFSYTWDLSPEEASKALGAFQSHAQGQNLPQEYGAEITFGKGSAQGRVSFALVGGWYGAQDQLQAVIQPLLDQIPGQPNAQVTPGSYIDSVVTLDGSGSLDTSDVAADHDTFFARSLTVPQSVGLTDTARTAFTNFLSQNVNSPTSWFCQVELYGGTNSAINNVPFDATSYGHRDAIFVLQLYSYTSQPPFPQSGFDFVNGVVDSIVNNSPAGTDFGAYANYIESDLPNWQEKYYGAHYPKLQQLKKQYNPTNTFRFPTSIEP</sequence>
<proteinExistence type="inferred from homology"/>
<protein>
    <submittedName>
        <fullName evidence="8">Glucooligosaccharide oxidase</fullName>
    </submittedName>
</protein>
<keyword evidence="3" id="KW-0285">Flavoprotein</keyword>
<evidence type="ECO:0000256" key="3">
    <source>
        <dbReference type="ARBA" id="ARBA00022630"/>
    </source>
</evidence>
<dbReference type="EMBL" id="MU157846">
    <property type="protein sequence ID" value="KAF9529416.1"/>
    <property type="molecule type" value="Genomic_DNA"/>
</dbReference>
<keyword evidence="6" id="KW-0732">Signal</keyword>
<dbReference type="Pfam" id="PF01565">
    <property type="entry name" value="FAD_binding_4"/>
    <property type="match status" value="1"/>
</dbReference>
<evidence type="ECO:0000256" key="4">
    <source>
        <dbReference type="ARBA" id="ARBA00022827"/>
    </source>
</evidence>
<dbReference type="InterPro" id="IPR016169">
    <property type="entry name" value="FAD-bd_PCMH_sub2"/>
</dbReference>
<evidence type="ECO:0000256" key="5">
    <source>
        <dbReference type="ARBA" id="ARBA00023002"/>
    </source>
</evidence>
<keyword evidence="5" id="KW-0560">Oxidoreductase</keyword>
<dbReference type="InterPro" id="IPR012951">
    <property type="entry name" value="BBE"/>
</dbReference>
<dbReference type="PANTHER" id="PTHR42973">
    <property type="entry name" value="BINDING OXIDOREDUCTASE, PUTATIVE (AFU_ORTHOLOGUE AFUA_1G17690)-RELATED"/>
    <property type="match status" value="1"/>
</dbReference>
<dbReference type="Pfam" id="PF08031">
    <property type="entry name" value="BBE"/>
    <property type="match status" value="1"/>
</dbReference>
<accession>A0A9P6EHX4</accession>
<evidence type="ECO:0000256" key="2">
    <source>
        <dbReference type="ARBA" id="ARBA00005466"/>
    </source>
</evidence>
<comment type="cofactor">
    <cofactor evidence="1">
        <name>FAD</name>
        <dbReference type="ChEBI" id="CHEBI:57692"/>
    </cofactor>
</comment>
<comment type="similarity">
    <text evidence="2">Belongs to the oxygen-dependent FAD-linked oxidoreductase family.</text>
</comment>
<dbReference type="Proteomes" id="UP000807306">
    <property type="component" value="Unassembled WGS sequence"/>
</dbReference>
<organism evidence="8 9">
    <name type="scientific">Crepidotus variabilis</name>
    <dbReference type="NCBI Taxonomy" id="179855"/>
    <lineage>
        <taxon>Eukaryota</taxon>
        <taxon>Fungi</taxon>
        <taxon>Dikarya</taxon>
        <taxon>Basidiomycota</taxon>
        <taxon>Agaricomycotina</taxon>
        <taxon>Agaricomycetes</taxon>
        <taxon>Agaricomycetidae</taxon>
        <taxon>Agaricales</taxon>
        <taxon>Agaricineae</taxon>
        <taxon>Crepidotaceae</taxon>
        <taxon>Crepidotus</taxon>
    </lineage>
</organism>
<feature type="signal peptide" evidence="6">
    <location>
        <begin position="1"/>
        <end position="19"/>
    </location>
</feature>
<feature type="chain" id="PRO_5040433592" evidence="6">
    <location>
        <begin position="20"/>
        <end position="493"/>
    </location>
</feature>
<keyword evidence="9" id="KW-1185">Reference proteome</keyword>
<gene>
    <name evidence="8" type="ORF">CPB83DRAFT_852631</name>
</gene>
<dbReference type="InterPro" id="IPR036318">
    <property type="entry name" value="FAD-bd_PCMH-like_sf"/>
</dbReference>
<dbReference type="Gene3D" id="3.40.462.20">
    <property type="match status" value="1"/>
</dbReference>
<dbReference type="InterPro" id="IPR016166">
    <property type="entry name" value="FAD-bd_PCMH"/>
</dbReference>
<name>A0A9P6EHX4_9AGAR</name>
<evidence type="ECO:0000313" key="8">
    <source>
        <dbReference type="EMBL" id="KAF9529416.1"/>
    </source>
</evidence>